<protein>
    <submittedName>
        <fullName evidence="2">Haloalkane dehalogenase-like protein</fullName>
    </submittedName>
</protein>
<dbReference type="PRINTS" id="PR00111">
    <property type="entry name" value="ABHYDROLASE"/>
</dbReference>
<dbReference type="InterPro" id="IPR000073">
    <property type="entry name" value="AB_hydrolase_1"/>
</dbReference>
<reference evidence="2" key="1">
    <citation type="submission" date="2018-06" db="EMBL/GenBank/DDBJ databases">
        <authorList>
            <person name="Zhirakovskaya E."/>
        </authorList>
    </citation>
    <scope>NUCLEOTIDE SEQUENCE</scope>
</reference>
<dbReference type="SUPFAM" id="SSF53474">
    <property type="entry name" value="alpha/beta-Hydrolases"/>
    <property type="match status" value="1"/>
</dbReference>
<dbReference type="InterPro" id="IPR050228">
    <property type="entry name" value="Carboxylesterase_BioH"/>
</dbReference>
<feature type="domain" description="AB hydrolase-1" evidence="1">
    <location>
        <begin position="36"/>
        <end position="276"/>
    </location>
</feature>
<dbReference type="PANTHER" id="PTHR43194">
    <property type="entry name" value="HYDROLASE ALPHA/BETA FOLD FAMILY"/>
    <property type="match status" value="1"/>
</dbReference>
<sequence length="299" mass="34692">MMNDRAGFEEEYPFESRFFNKDGMQYHYIDEGEGEPLLMVHGNPTWSFAWRNFVRDLSPRYRVIAVDHIGCGFSDKPQGYHYRLEQHVDNLCSLIEHLDLQKITLVAHDWGGAIGMGAATALPDRFSRFVLSNTAAFRFHKIPWRIAVCRIPLFGKIAIRGFNLFARSAIKMTVAKPERMTEAVKAGYLAPYDSWENRIATLKFVEDIPLKPKHSSYETLVDIEEGLAQFQSHPMLLVWGEQDWCFTLEFLEEFQKRFPQAETLSLPDAGHYVFEDAHEQIMPRLNQFLEEHSIVNEVQ</sequence>
<gene>
    <name evidence="2" type="ORF">MNBD_PLANCTO02-627</name>
</gene>
<organism evidence="2">
    <name type="scientific">hydrothermal vent metagenome</name>
    <dbReference type="NCBI Taxonomy" id="652676"/>
    <lineage>
        <taxon>unclassified sequences</taxon>
        <taxon>metagenomes</taxon>
        <taxon>ecological metagenomes</taxon>
    </lineage>
</organism>
<evidence type="ECO:0000259" key="1">
    <source>
        <dbReference type="Pfam" id="PF00561"/>
    </source>
</evidence>
<dbReference type="PANTHER" id="PTHR43194:SF2">
    <property type="entry name" value="PEROXISOMAL MEMBRANE PROTEIN LPX1"/>
    <property type="match status" value="1"/>
</dbReference>
<dbReference type="SMR" id="A0A3B1D9T7"/>
<dbReference type="Gene3D" id="3.40.50.1820">
    <property type="entry name" value="alpha/beta hydrolase"/>
    <property type="match status" value="1"/>
</dbReference>
<dbReference type="Pfam" id="PF00561">
    <property type="entry name" value="Abhydrolase_1"/>
    <property type="match status" value="1"/>
</dbReference>
<evidence type="ECO:0000313" key="2">
    <source>
        <dbReference type="EMBL" id="VAX39616.1"/>
    </source>
</evidence>
<dbReference type="AlphaFoldDB" id="A0A3B1D9T7"/>
<proteinExistence type="predicted"/>
<dbReference type="InterPro" id="IPR029058">
    <property type="entry name" value="AB_hydrolase_fold"/>
</dbReference>
<dbReference type="EMBL" id="UOGL01000349">
    <property type="protein sequence ID" value="VAX39616.1"/>
    <property type="molecule type" value="Genomic_DNA"/>
</dbReference>
<name>A0A3B1D9T7_9ZZZZ</name>
<accession>A0A3B1D9T7</accession>